<dbReference type="Gene3D" id="2.60.120.330">
    <property type="entry name" value="B-lactam Antibiotic, Isopenicillin N Synthase, Chain"/>
    <property type="match status" value="1"/>
</dbReference>
<dbReference type="Proteomes" id="UP000800039">
    <property type="component" value="Unassembled WGS sequence"/>
</dbReference>
<dbReference type="PROSITE" id="PS51471">
    <property type="entry name" value="FE2OG_OXY"/>
    <property type="match status" value="1"/>
</dbReference>
<sequence>MSVEEARSEQTTYLKLRCESIPTNSEEAFNIPTIDISRSFSGHLPDRQAVAEEIHSASASFGFFYLASHGVSPTSCSKVLEQAEKFFKTLPLDKKELLHLRQSKFGSGWEPPQYTSFYGDVETKEAFNFTFEEDFDKTGGDGKWVNLDGSPDNGNMWPAEEDLPGFRGIIKDYYSELLELSRHLFRLFALSLSLPEDQFDSVTTHPGTMARMVYYPAAKNPKPLHASKDEEIGVGAHTDFECFTILLSSSCPGLEILNPHGRWVSVPPLAGTFVVNIGDFMMRWTNGLYKSTIHRVVNRSQEERYSVPFFTSINYDAIVETLPCCVSAENPTKYPPVRAGIYILERQNVTTKDGKGYMEK</sequence>
<dbReference type="InterPro" id="IPR005123">
    <property type="entry name" value="Oxoglu/Fe-dep_dioxygenase_dom"/>
</dbReference>
<dbReference type="InterPro" id="IPR044861">
    <property type="entry name" value="IPNS-like_FE2OG_OXY"/>
</dbReference>
<dbReference type="GO" id="GO:0044283">
    <property type="term" value="P:small molecule biosynthetic process"/>
    <property type="evidence" value="ECO:0007669"/>
    <property type="project" value="UniProtKB-ARBA"/>
</dbReference>
<evidence type="ECO:0000259" key="3">
    <source>
        <dbReference type="PROSITE" id="PS51471"/>
    </source>
</evidence>
<dbReference type="GO" id="GO:0016491">
    <property type="term" value="F:oxidoreductase activity"/>
    <property type="evidence" value="ECO:0007669"/>
    <property type="project" value="UniProtKB-KW"/>
</dbReference>
<evidence type="ECO:0000313" key="5">
    <source>
        <dbReference type="Proteomes" id="UP000800039"/>
    </source>
</evidence>
<reference evidence="4" key="1">
    <citation type="submission" date="2020-01" db="EMBL/GenBank/DDBJ databases">
        <authorList>
            <consortium name="DOE Joint Genome Institute"/>
            <person name="Haridas S."/>
            <person name="Albert R."/>
            <person name="Binder M."/>
            <person name="Bloem J."/>
            <person name="Labutti K."/>
            <person name="Salamov A."/>
            <person name="Andreopoulos B."/>
            <person name="Baker S.E."/>
            <person name="Barry K."/>
            <person name="Bills G."/>
            <person name="Bluhm B.H."/>
            <person name="Cannon C."/>
            <person name="Castanera R."/>
            <person name="Culley D.E."/>
            <person name="Daum C."/>
            <person name="Ezra D."/>
            <person name="Gonzalez J.B."/>
            <person name="Henrissat B."/>
            <person name="Kuo A."/>
            <person name="Liang C."/>
            <person name="Lipzen A."/>
            <person name="Lutzoni F."/>
            <person name="Magnuson J."/>
            <person name="Mondo S."/>
            <person name="Nolan M."/>
            <person name="Ohm R."/>
            <person name="Pangilinan J."/>
            <person name="Park H.-J."/>
            <person name="Ramirez L."/>
            <person name="Alfaro M."/>
            <person name="Sun H."/>
            <person name="Tritt A."/>
            <person name="Yoshinaga Y."/>
            <person name="Zwiers L.-H."/>
            <person name="Turgeon B.G."/>
            <person name="Goodwin S.B."/>
            <person name="Spatafora J.W."/>
            <person name="Crous P.W."/>
            <person name="Grigoriev I.V."/>
        </authorList>
    </citation>
    <scope>NUCLEOTIDE SEQUENCE</scope>
    <source>
        <strain evidence="4">CBS 394.84</strain>
    </source>
</reference>
<proteinExistence type="inferred from homology"/>
<keyword evidence="2" id="KW-0560">Oxidoreductase</keyword>
<accession>A0A9P4GLS7</accession>
<name>A0A9P4GLS7_9PLEO</name>
<evidence type="ECO:0000313" key="4">
    <source>
        <dbReference type="EMBL" id="KAF1847421.1"/>
    </source>
</evidence>
<feature type="domain" description="Fe2OG dioxygenase" evidence="3">
    <location>
        <begin position="206"/>
        <end position="313"/>
    </location>
</feature>
<dbReference type="OrthoDB" id="288590at2759"/>
<protein>
    <submittedName>
        <fullName evidence="4">Clavaminate synthase-like protein</fullName>
    </submittedName>
</protein>
<evidence type="ECO:0000256" key="2">
    <source>
        <dbReference type="RuleBase" id="RU003682"/>
    </source>
</evidence>
<keyword evidence="2" id="KW-0479">Metal-binding</keyword>
<dbReference type="GO" id="GO:0046872">
    <property type="term" value="F:metal ion binding"/>
    <property type="evidence" value="ECO:0007669"/>
    <property type="project" value="UniProtKB-KW"/>
</dbReference>
<keyword evidence="2" id="KW-0408">Iron</keyword>
<dbReference type="InterPro" id="IPR027443">
    <property type="entry name" value="IPNS-like_sf"/>
</dbReference>
<dbReference type="AlphaFoldDB" id="A0A9P4GLS7"/>
<dbReference type="PRINTS" id="PR00682">
    <property type="entry name" value="IPNSYNTHASE"/>
</dbReference>
<comment type="caution">
    <text evidence="4">The sequence shown here is derived from an EMBL/GenBank/DDBJ whole genome shotgun (WGS) entry which is preliminary data.</text>
</comment>
<comment type="similarity">
    <text evidence="1 2">Belongs to the iron/ascorbate-dependent oxidoreductase family.</text>
</comment>
<dbReference type="Pfam" id="PF14226">
    <property type="entry name" value="DIOX_N"/>
    <property type="match status" value="1"/>
</dbReference>
<keyword evidence="5" id="KW-1185">Reference proteome</keyword>
<dbReference type="RefSeq" id="XP_040789984.1">
    <property type="nucleotide sequence ID" value="XM_040930836.1"/>
</dbReference>
<dbReference type="InterPro" id="IPR026992">
    <property type="entry name" value="DIOX_N"/>
</dbReference>
<dbReference type="InterPro" id="IPR050231">
    <property type="entry name" value="Iron_ascorbate_oxido_reductase"/>
</dbReference>
<dbReference type="SUPFAM" id="SSF51197">
    <property type="entry name" value="Clavaminate synthase-like"/>
    <property type="match status" value="1"/>
</dbReference>
<evidence type="ECO:0000256" key="1">
    <source>
        <dbReference type="ARBA" id="ARBA00008056"/>
    </source>
</evidence>
<dbReference type="Pfam" id="PF03171">
    <property type="entry name" value="2OG-FeII_Oxy"/>
    <property type="match status" value="1"/>
</dbReference>
<gene>
    <name evidence="4" type="ORF">K460DRAFT_332377</name>
</gene>
<organism evidence="4 5">
    <name type="scientific">Cucurbitaria berberidis CBS 394.84</name>
    <dbReference type="NCBI Taxonomy" id="1168544"/>
    <lineage>
        <taxon>Eukaryota</taxon>
        <taxon>Fungi</taxon>
        <taxon>Dikarya</taxon>
        <taxon>Ascomycota</taxon>
        <taxon>Pezizomycotina</taxon>
        <taxon>Dothideomycetes</taxon>
        <taxon>Pleosporomycetidae</taxon>
        <taxon>Pleosporales</taxon>
        <taxon>Pleosporineae</taxon>
        <taxon>Cucurbitariaceae</taxon>
        <taxon>Cucurbitaria</taxon>
    </lineage>
</organism>
<dbReference type="PANTHER" id="PTHR47990">
    <property type="entry name" value="2-OXOGLUTARATE (2OG) AND FE(II)-DEPENDENT OXYGENASE SUPERFAMILY PROTEIN-RELATED"/>
    <property type="match status" value="1"/>
</dbReference>
<dbReference type="EMBL" id="ML976615">
    <property type="protein sequence ID" value="KAF1847421.1"/>
    <property type="molecule type" value="Genomic_DNA"/>
</dbReference>
<dbReference type="GeneID" id="63848088"/>